<protein>
    <submittedName>
        <fullName evidence="1">Uncharacterized protein</fullName>
    </submittedName>
</protein>
<evidence type="ECO:0000313" key="1">
    <source>
        <dbReference type="EMBL" id="XBM00345.1"/>
    </source>
</evidence>
<dbReference type="RefSeq" id="WP_348944701.1">
    <property type="nucleotide sequence ID" value="NZ_CP157355.1"/>
</dbReference>
<accession>A0AAU7F9Q2</accession>
<proteinExistence type="predicted"/>
<dbReference type="AlphaFoldDB" id="A0AAU7F9Q2"/>
<gene>
    <name evidence="1" type="ORF">ABHF33_14995</name>
</gene>
<dbReference type="KEGG" id="cmav:ABHF33_14995"/>
<name>A0AAU7F9Q2_9NEIS</name>
<reference evidence="1" key="1">
    <citation type="submission" date="2024-05" db="EMBL/GenBank/DDBJ databases">
        <authorList>
            <person name="Yang L."/>
            <person name="Pan L."/>
        </authorList>
    </citation>
    <scope>NUCLEOTIDE SEQUENCE</scope>
    <source>
        <strain evidence="1">FCG-7</strain>
    </source>
</reference>
<organism evidence="1">
    <name type="scientific">Chitinibacter mangrovi</name>
    <dbReference type="NCBI Taxonomy" id="3153927"/>
    <lineage>
        <taxon>Bacteria</taxon>
        <taxon>Pseudomonadati</taxon>
        <taxon>Pseudomonadota</taxon>
        <taxon>Betaproteobacteria</taxon>
        <taxon>Neisseriales</taxon>
        <taxon>Chitinibacteraceae</taxon>
        <taxon>Chitinibacter</taxon>
    </lineage>
</organism>
<dbReference type="EMBL" id="CP157355">
    <property type="protein sequence ID" value="XBM00345.1"/>
    <property type="molecule type" value="Genomic_DNA"/>
</dbReference>
<sequence length="368" mass="40050">MTLPDPRLYPRVNPQNPVIRQLMSLMTERDAAQVAIKRQGLRQLIKELLGARDHYGLNGAITQVPSQEAWFELWQTIRDEVEQSTSAQYAIPFAIPLVIVAGFKGETTLPSEIDGAAALAILREHGVVAADADVFLSGALLAPDLLAAINPAQIAEWRETISESARFPIDSAGAPIAIKDEVVALRYLVGVAIQNKAAAPAIKLGGAVGAWGMPLAQLISDTLKTNGVTLFPIPRPPMSWLAAQDAGRVTQLETRLQVMTSNALRSIRTKGRTPVVTVAAHENAEIRITFSTIEDPERWEGYVWPLAANDQVAYIEQYVTELMHECRVDSVKMIANVQPVLDTDGLPLFITAHNLGAAIEDGLQHTTH</sequence>